<organism evidence="4 5">
    <name type="scientific">Diplogelasinospora grovesii</name>
    <dbReference type="NCBI Taxonomy" id="303347"/>
    <lineage>
        <taxon>Eukaryota</taxon>
        <taxon>Fungi</taxon>
        <taxon>Dikarya</taxon>
        <taxon>Ascomycota</taxon>
        <taxon>Pezizomycotina</taxon>
        <taxon>Sordariomycetes</taxon>
        <taxon>Sordariomycetidae</taxon>
        <taxon>Sordariales</taxon>
        <taxon>Diplogelasinosporaceae</taxon>
        <taxon>Diplogelasinospora</taxon>
    </lineage>
</organism>
<dbReference type="GO" id="GO:0008195">
    <property type="term" value="F:phosphatidate phosphatase activity"/>
    <property type="evidence" value="ECO:0007669"/>
    <property type="project" value="InterPro"/>
</dbReference>
<comment type="caution">
    <text evidence="4">The sequence shown here is derived from an EMBL/GenBank/DDBJ whole genome shotgun (WGS) entry which is preliminary data.</text>
</comment>
<dbReference type="PANTHER" id="PTHR28208:SF2">
    <property type="entry name" value="PHOSPHATIDATE PHOSPHATASE APP1 CATALYTIC DOMAIN-CONTAINING PROTEIN"/>
    <property type="match status" value="1"/>
</dbReference>
<sequence length="506" mass="55105">MPLTAALLLSVLPRVVFAVPPPMITPPPALTAQHLEILEQKRDIFSDVNSYVDSVVSGLGSDVSSYIASGVPQFFADLPTGTAVMSKLGLSDSDIAPLPTQVLNVPAYANWTDQGWNVRVHGNVYKVPNLTESKLNSLANIFLIGTDITDLPGPQQTQARNLTSEIFVVQQKDVNVTVTFANDVAVEPQNDGGAINAAGGAQSIQLPYSTTAEGDFDAWLTLANTSSSSGGHMLAGNATTRIQTLNMYINGTDTGNATAYLVPPTGITVVSDIDDILRVTKIWDPKEGLLNSFARPFTPWLNMPEIYSNWSTSLQDFHFHYLTTTPEQVTRNYMDFIFKTYPLGSFDTRPLNFSDVNATLAIRKSLLNKIFQTFPQRKFIVVGDTSNSDIMSDYPQLAKDYPNQLLCILLRNSSSTDSTDKFPYDTSGFQGLPQNQYMFFNVPDDLRGLDIANGQCYNSSVRQNVTFSQQGLPFGLSKSAGTVVARPGVATSIVGVLLFAGFSLLF</sequence>
<dbReference type="GO" id="GO:0030479">
    <property type="term" value="C:actin cortical patch"/>
    <property type="evidence" value="ECO:0007669"/>
    <property type="project" value="TreeGrafter"/>
</dbReference>
<evidence type="ECO:0000256" key="2">
    <source>
        <dbReference type="SAM" id="SignalP"/>
    </source>
</evidence>
<keyword evidence="5" id="KW-1185">Reference proteome</keyword>
<dbReference type="InterPro" id="IPR019236">
    <property type="entry name" value="APP1_cat"/>
</dbReference>
<feature type="transmembrane region" description="Helical" evidence="1">
    <location>
        <begin position="484"/>
        <end position="505"/>
    </location>
</feature>
<reference evidence="5" key="1">
    <citation type="journal article" date="2023" name="Mol. Phylogenet. Evol.">
        <title>Genome-scale phylogeny and comparative genomics of the fungal order Sordariales.</title>
        <authorList>
            <person name="Hensen N."/>
            <person name="Bonometti L."/>
            <person name="Westerberg I."/>
            <person name="Brannstrom I.O."/>
            <person name="Guillou S."/>
            <person name="Cros-Aarteil S."/>
            <person name="Calhoun S."/>
            <person name="Haridas S."/>
            <person name="Kuo A."/>
            <person name="Mondo S."/>
            <person name="Pangilinan J."/>
            <person name="Riley R."/>
            <person name="LaButti K."/>
            <person name="Andreopoulos B."/>
            <person name="Lipzen A."/>
            <person name="Chen C."/>
            <person name="Yan M."/>
            <person name="Daum C."/>
            <person name="Ng V."/>
            <person name="Clum A."/>
            <person name="Steindorff A."/>
            <person name="Ohm R.A."/>
            <person name="Martin F."/>
            <person name="Silar P."/>
            <person name="Natvig D.O."/>
            <person name="Lalanne C."/>
            <person name="Gautier V."/>
            <person name="Ament-Velasquez S.L."/>
            <person name="Kruys A."/>
            <person name="Hutchinson M.I."/>
            <person name="Powell A.J."/>
            <person name="Barry K."/>
            <person name="Miller A.N."/>
            <person name="Grigoriev I.V."/>
            <person name="Debuchy R."/>
            <person name="Gladieux P."/>
            <person name="Hiltunen Thoren M."/>
            <person name="Johannesson H."/>
        </authorList>
    </citation>
    <scope>NUCLEOTIDE SEQUENCE [LARGE SCALE GENOMIC DNA]</scope>
    <source>
        <strain evidence="5">CBS 340.73</strain>
    </source>
</reference>
<keyword evidence="2" id="KW-0732">Signal</keyword>
<evidence type="ECO:0000313" key="4">
    <source>
        <dbReference type="EMBL" id="KAK3946241.1"/>
    </source>
</evidence>
<keyword evidence="1" id="KW-0812">Transmembrane</keyword>
<dbReference type="PANTHER" id="PTHR28208">
    <property type="entry name" value="PHOSPHATIDATE PHOSPHATASE APP1"/>
    <property type="match status" value="1"/>
</dbReference>
<name>A0AAN6NJG6_9PEZI</name>
<keyword evidence="1" id="KW-1133">Transmembrane helix</keyword>
<feature type="signal peptide" evidence="2">
    <location>
        <begin position="1"/>
        <end position="18"/>
    </location>
</feature>
<gene>
    <name evidence="4" type="ORF">QBC46DRAFT_248036</name>
</gene>
<dbReference type="InterPro" id="IPR052935">
    <property type="entry name" value="Mg2+_PAP"/>
</dbReference>
<keyword evidence="1" id="KW-0472">Membrane</keyword>
<evidence type="ECO:0000256" key="1">
    <source>
        <dbReference type="SAM" id="Phobius"/>
    </source>
</evidence>
<dbReference type="AlphaFoldDB" id="A0AAN6NJG6"/>
<proteinExistence type="predicted"/>
<evidence type="ECO:0000259" key="3">
    <source>
        <dbReference type="Pfam" id="PF09949"/>
    </source>
</evidence>
<accession>A0AAN6NJG6</accession>
<protein>
    <recommendedName>
        <fullName evidence="3">Phosphatidate phosphatase APP1 catalytic domain-containing protein</fullName>
    </recommendedName>
</protein>
<evidence type="ECO:0000313" key="5">
    <source>
        <dbReference type="Proteomes" id="UP001303473"/>
    </source>
</evidence>
<feature type="chain" id="PRO_5042997170" description="Phosphatidate phosphatase APP1 catalytic domain-containing protein" evidence="2">
    <location>
        <begin position="19"/>
        <end position="506"/>
    </location>
</feature>
<feature type="domain" description="Phosphatidate phosphatase APP1 catalytic" evidence="3">
    <location>
        <begin position="267"/>
        <end position="412"/>
    </location>
</feature>
<dbReference type="Proteomes" id="UP001303473">
    <property type="component" value="Unassembled WGS sequence"/>
</dbReference>
<dbReference type="EMBL" id="MU853752">
    <property type="protein sequence ID" value="KAK3946241.1"/>
    <property type="molecule type" value="Genomic_DNA"/>
</dbReference>
<dbReference type="Pfam" id="PF09949">
    <property type="entry name" value="APP1_cat"/>
    <property type="match status" value="1"/>
</dbReference>